<comment type="similarity">
    <text evidence="6">Belongs to the PurS family.</text>
</comment>
<dbReference type="GO" id="GO:0005524">
    <property type="term" value="F:ATP binding"/>
    <property type="evidence" value="ECO:0007669"/>
    <property type="project" value="UniProtKB-UniRule"/>
</dbReference>
<name>A0A547P960_9SPHN</name>
<keyword evidence="4 6" id="KW-0658">Purine biosynthesis</keyword>
<gene>
    <name evidence="6 7" type="primary">purS</name>
    <name evidence="7" type="ORF">FGU71_01070</name>
</gene>
<evidence type="ECO:0000256" key="1">
    <source>
        <dbReference type="ARBA" id="ARBA00022490"/>
    </source>
</evidence>
<reference evidence="7 8" key="1">
    <citation type="submission" date="2019-06" db="EMBL/GenBank/DDBJ databases">
        <title>Erythrobacter insulae sp. nov., isolated from a tidal flat.</title>
        <authorList>
            <person name="Yoon J.-H."/>
        </authorList>
    </citation>
    <scope>NUCLEOTIDE SEQUENCE [LARGE SCALE GENOMIC DNA]</scope>
    <source>
        <strain evidence="7 8">JBTF-M21</strain>
    </source>
</reference>
<dbReference type="AlphaFoldDB" id="A0A547P960"/>
<evidence type="ECO:0000256" key="4">
    <source>
        <dbReference type="ARBA" id="ARBA00022755"/>
    </source>
</evidence>
<dbReference type="UniPathway" id="UPA00074">
    <property type="reaction ID" value="UER00128"/>
</dbReference>
<dbReference type="RefSeq" id="WP_142786855.1">
    <property type="nucleotide sequence ID" value="NZ_VHJK01000001.1"/>
</dbReference>
<sequence>MKVRILVRLKPGVLDPQGRAVHHSLEGLGFDGVEDVRIGRMIEMDVADNTSDETLNTMCEKLLANLVIEDFAIEKLEGEKETA</sequence>
<keyword evidence="5 6" id="KW-0067">ATP-binding</keyword>
<dbReference type="OrthoDB" id="9799101at2"/>
<evidence type="ECO:0000256" key="3">
    <source>
        <dbReference type="ARBA" id="ARBA00022741"/>
    </source>
</evidence>
<dbReference type="PANTHER" id="PTHR34696">
    <property type="entry name" value="PHOSPHORIBOSYLFORMYLGLYCINAMIDINE SYNTHASE SUBUNIT PURS"/>
    <property type="match status" value="1"/>
</dbReference>
<dbReference type="Proteomes" id="UP000316343">
    <property type="component" value="Unassembled WGS sequence"/>
</dbReference>
<dbReference type="GO" id="GO:0006189">
    <property type="term" value="P:'de novo' IMP biosynthetic process"/>
    <property type="evidence" value="ECO:0007669"/>
    <property type="project" value="UniProtKB-UniRule"/>
</dbReference>
<comment type="pathway">
    <text evidence="6">Purine metabolism; IMP biosynthesis via de novo pathway; 5-amino-1-(5-phospho-D-ribosyl)imidazole from N(2)-formyl-N(1)-(5-phospho-D-ribosyl)glycinamide: step 1/2.</text>
</comment>
<dbReference type="PANTHER" id="PTHR34696:SF1">
    <property type="entry name" value="PHOSPHORIBOSYLFORMYLGLYCINAMIDINE SYNTHASE SUBUNIT PURS"/>
    <property type="match status" value="1"/>
</dbReference>
<dbReference type="EC" id="6.3.5.3" evidence="6"/>
<dbReference type="NCBIfam" id="TIGR00302">
    <property type="entry name" value="phosphoribosylformylglycinamidine synthase subunit PurS"/>
    <property type="match status" value="1"/>
</dbReference>
<dbReference type="EMBL" id="VHJK01000001">
    <property type="protein sequence ID" value="TRD10594.1"/>
    <property type="molecule type" value="Genomic_DNA"/>
</dbReference>
<organism evidence="7 8">
    <name type="scientific">Erythrobacter insulae</name>
    <dbReference type="NCBI Taxonomy" id="2584124"/>
    <lineage>
        <taxon>Bacteria</taxon>
        <taxon>Pseudomonadati</taxon>
        <taxon>Pseudomonadota</taxon>
        <taxon>Alphaproteobacteria</taxon>
        <taxon>Sphingomonadales</taxon>
        <taxon>Erythrobacteraceae</taxon>
        <taxon>Erythrobacter/Porphyrobacter group</taxon>
        <taxon>Erythrobacter</taxon>
    </lineage>
</organism>
<evidence type="ECO:0000313" key="7">
    <source>
        <dbReference type="EMBL" id="TRD10594.1"/>
    </source>
</evidence>
<keyword evidence="8" id="KW-1185">Reference proteome</keyword>
<dbReference type="SUPFAM" id="SSF82697">
    <property type="entry name" value="PurS-like"/>
    <property type="match status" value="1"/>
</dbReference>
<comment type="function">
    <text evidence="6">Part of the phosphoribosylformylglycinamidine synthase complex involved in the purines biosynthetic pathway. Catalyzes the ATP-dependent conversion of formylglycinamide ribonucleotide (FGAR) and glutamine to yield formylglycinamidine ribonucleotide (FGAM) and glutamate. The FGAM synthase complex is composed of three subunits. PurQ produces an ammonia molecule by converting glutamine to glutamate. PurL transfers the ammonia molecule to FGAR to form FGAM in an ATP-dependent manner. PurS interacts with PurQ and PurL and is thought to assist in the transfer of the ammonia molecule from PurQ to PurL.</text>
</comment>
<keyword evidence="1 6" id="KW-0963">Cytoplasm</keyword>
<keyword evidence="2 6" id="KW-0436">Ligase</keyword>
<evidence type="ECO:0000313" key="8">
    <source>
        <dbReference type="Proteomes" id="UP000316343"/>
    </source>
</evidence>
<dbReference type="NCBIfam" id="NF004630">
    <property type="entry name" value="PRK05974.1"/>
    <property type="match status" value="1"/>
</dbReference>
<evidence type="ECO:0000256" key="6">
    <source>
        <dbReference type="HAMAP-Rule" id="MF_01926"/>
    </source>
</evidence>
<evidence type="ECO:0000256" key="2">
    <source>
        <dbReference type="ARBA" id="ARBA00022598"/>
    </source>
</evidence>
<dbReference type="InterPro" id="IPR003850">
    <property type="entry name" value="PurS"/>
</dbReference>
<dbReference type="HAMAP" id="MF_01926">
    <property type="entry name" value="PurS"/>
    <property type="match status" value="1"/>
</dbReference>
<comment type="subunit">
    <text evidence="6">Part of the FGAM synthase complex composed of 1 PurL, 1 PurQ and 2 PurS subunits.</text>
</comment>
<protein>
    <recommendedName>
        <fullName evidence="6">Phosphoribosylformylglycinamidine synthase subunit PurS</fullName>
        <shortName evidence="6">FGAM synthase</shortName>
        <ecNumber evidence="6">6.3.5.3</ecNumber>
    </recommendedName>
    <alternativeName>
        <fullName evidence="6">Formylglycinamide ribonucleotide amidotransferase subunit III</fullName>
        <shortName evidence="6">FGAR amidotransferase III</shortName>
        <shortName evidence="6">FGAR-AT III</shortName>
    </alternativeName>
    <alternativeName>
        <fullName evidence="6">Phosphoribosylformylglycinamidine synthase subunit III</fullName>
    </alternativeName>
</protein>
<keyword evidence="3 6" id="KW-0547">Nucleotide-binding</keyword>
<dbReference type="InterPro" id="IPR036604">
    <property type="entry name" value="PurS-like_sf"/>
</dbReference>
<dbReference type="GO" id="GO:0004642">
    <property type="term" value="F:phosphoribosylformylglycinamidine synthase activity"/>
    <property type="evidence" value="ECO:0007669"/>
    <property type="project" value="UniProtKB-UniRule"/>
</dbReference>
<proteinExistence type="inferred from homology"/>
<accession>A0A547P960</accession>
<evidence type="ECO:0000256" key="5">
    <source>
        <dbReference type="ARBA" id="ARBA00022840"/>
    </source>
</evidence>
<dbReference type="GO" id="GO:0005737">
    <property type="term" value="C:cytoplasm"/>
    <property type="evidence" value="ECO:0007669"/>
    <property type="project" value="UniProtKB-SubCell"/>
</dbReference>
<comment type="caution">
    <text evidence="7">The sequence shown here is derived from an EMBL/GenBank/DDBJ whole genome shotgun (WGS) entry which is preliminary data.</text>
</comment>
<dbReference type="Gene3D" id="3.30.1280.10">
    <property type="entry name" value="Phosphoribosylformylglycinamidine synthase subunit PurS"/>
    <property type="match status" value="1"/>
</dbReference>
<dbReference type="Pfam" id="PF02700">
    <property type="entry name" value="PurS"/>
    <property type="match status" value="1"/>
</dbReference>
<comment type="subcellular location">
    <subcellularLocation>
        <location evidence="6">Cytoplasm</location>
    </subcellularLocation>
</comment>
<comment type="catalytic activity">
    <reaction evidence="6">
        <text>N(2)-formyl-N(1)-(5-phospho-beta-D-ribosyl)glycinamide + L-glutamine + ATP + H2O = 2-formamido-N(1)-(5-O-phospho-beta-D-ribosyl)acetamidine + L-glutamate + ADP + phosphate + H(+)</text>
        <dbReference type="Rhea" id="RHEA:17129"/>
        <dbReference type="ChEBI" id="CHEBI:15377"/>
        <dbReference type="ChEBI" id="CHEBI:15378"/>
        <dbReference type="ChEBI" id="CHEBI:29985"/>
        <dbReference type="ChEBI" id="CHEBI:30616"/>
        <dbReference type="ChEBI" id="CHEBI:43474"/>
        <dbReference type="ChEBI" id="CHEBI:58359"/>
        <dbReference type="ChEBI" id="CHEBI:147286"/>
        <dbReference type="ChEBI" id="CHEBI:147287"/>
        <dbReference type="ChEBI" id="CHEBI:456216"/>
        <dbReference type="EC" id="6.3.5.3"/>
    </reaction>
</comment>